<organism evidence="3 4">
    <name type="scientific">Vitis vinifera</name>
    <name type="common">Grape</name>
    <dbReference type="NCBI Taxonomy" id="29760"/>
    <lineage>
        <taxon>Eukaryota</taxon>
        <taxon>Viridiplantae</taxon>
        <taxon>Streptophyta</taxon>
        <taxon>Embryophyta</taxon>
        <taxon>Tracheophyta</taxon>
        <taxon>Spermatophyta</taxon>
        <taxon>Magnoliopsida</taxon>
        <taxon>eudicotyledons</taxon>
        <taxon>Gunneridae</taxon>
        <taxon>Pentapetalae</taxon>
        <taxon>rosids</taxon>
        <taxon>Vitales</taxon>
        <taxon>Vitaceae</taxon>
        <taxon>Viteae</taxon>
        <taxon>Vitis</taxon>
    </lineage>
</organism>
<feature type="coiled-coil region" evidence="1">
    <location>
        <begin position="464"/>
        <end position="539"/>
    </location>
</feature>
<evidence type="ECO:0000256" key="1">
    <source>
        <dbReference type="SAM" id="Coils"/>
    </source>
</evidence>
<accession>A0A438ID13</accession>
<protein>
    <submittedName>
        <fullName evidence="3">Uncharacterized protein</fullName>
    </submittedName>
</protein>
<evidence type="ECO:0000313" key="3">
    <source>
        <dbReference type="EMBL" id="RVW94615.1"/>
    </source>
</evidence>
<sequence length="579" mass="64703">MSANKEAVSSVPTGDVHEKPADKLSVKEFRDRFCIPNGMLVEFLDEEEVVSTEKAEGRAITFSKEQFNAGLRFPLPALFKEFLHFSQIPPAFIHPNIVRVLMGCSIINMLFNLDLSLLELPDSTKGGAKGYVVVRGPDRRGHVVEWVEKTSFVRLNKLFEITAAERQQVTLLTARNLMAVVRESQEYIINILPRKLPKKVVPGEHYILKDLPFYKEVQETDAQKRRARLNDREGRRKEGTLRKAPGKKRSASSAPAGAPAKKKRKVSKKGKEVKEPTPPKEFVPPPITYEAEGPALKRSRSARNLKSGLIGRLQDRFQETIEVSCSSVQDDHPEGSETEMTTEIPTVPVVIPDEGAPGETHPAENVEAPNPKGESLSNASSERNPVDDAACTSASLFSYAELEEKLKQIPPGSTVVMPSAKMFEVVEMLVSGLCGMAQQHDLFTNLLRTTDYMKVFASQGKNSEDQLHLRLEEAEASLSTAREDNEALRADLAEAKSREESMDARLHEAEDELRLSAQKEELEGEFAAEKEELEADYQKQVDDMFFFGYRYCMKKNGIKRDVPSIPPGEKKKLLDKPAP</sequence>
<name>A0A438ID13_VITVI</name>
<reference evidence="3 4" key="1">
    <citation type="journal article" date="2018" name="PLoS Genet.">
        <title>Population sequencing reveals clonal diversity and ancestral inbreeding in the grapevine cultivar Chardonnay.</title>
        <authorList>
            <person name="Roach M.J."/>
            <person name="Johnson D.L."/>
            <person name="Bohlmann J."/>
            <person name="van Vuuren H.J."/>
            <person name="Jones S.J."/>
            <person name="Pretorius I.S."/>
            <person name="Schmidt S.A."/>
            <person name="Borneman A.R."/>
        </authorList>
    </citation>
    <scope>NUCLEOTIDE SEQUENCE [LARGE SCALE GENOMIC DNA]</scope>
    <source>
        <strain evidence="4">cv. Chardonnay</strain>
        <tissue evidence="3">Leaf</tissue>
    </source>
</reference>
<evidence type="ECO:0000313" key="4">
    <source>
        <dbReference type="Proteomes" id="UP000288805"/>
    </source>
</evidence>
<dbReference type="Proteomes" id="UP000288805">
    <property type="component" value="Unassembled WGS sequence"/>
</dbReference>
<dbReference type="AlphaFoldDB" id="A0A438ID13"/>
<comment type="caution">
    <text evidence="3">The sequence shown here is derived from an EMBL/GenBank/DDBJ whole genome shotgun (WGS) entry which is preliminary data.</text>
</comment>
<dbReference type="EMBL" id="QGNW01000120">
    <property type="protein sequence ID" value="RVW94615.1"/>
    <property type="molecule type" value="Genomic_DNA"/>
</dbReference>
<feature type="compositionally biased region" description="Basic and acidic residues" evidence="2">
    <location>
        <begin position="269"/>
        <end position="278"/>
    </location>
</feature>
<keyword evidence="1" id="KW-0175">Coiled coil</keyword>
<gene>
    <name evidence="3" type="ORF">CK203_030828</name>
</gene>
<feature type="region of interest" description="Disordered" evidence="2">
    <location>
        <begin position="560"/>
        <end position="579"/>
    </location>
</feature>
<feature type="region of interest" description="Disordered" evidence="2">
    <location>
        <begin position="349"/>
        <end position="386"/>
    </location>
</feature>
<feature type="region of interest" description="Disordered" evidence="2">
    <location>
        <begin position="220"/>
        <end position="300"/>
    </location>
</feature>
<evidence type="ECO:0000256" key="2">
    <source>
        <dbReference type="SAM" id="MobiDB-lite"/>
    </source>
</evidence>
<feature type="compositionally biased region" description="Basic and acidic residues" evidence="2">
    <location>
        <begin position="220"/>
        <end position="241"/>
    </location>
</feature>
<proteinExistence type="predicted"/>